<sequence length="59" mass="6923">MSDYWNNGLARIWEVPKVKELAERIVSCLDFGKREEGVPTVWFDKNIELDLIDDRLLEG</sequence>
<dbReference type="EMBL" id="DSKY01000006">
    <property type="protein sequence ID" value="HDY58343.1"/>
    <property type="molecule type" value="Genomic_DNA"/>
</dbReference>
<evidence type="ECO:0000313" key="1">
    <source>
        <dbReference type="EMBL" id="HDY58343.1"/>
    </source>
</evidence>
<reference evidence="1" key="1">
    <citation type="journal article" date="2020" name="mSystems">
        <title>Genome- and Community-Level Interaction Insights into Carbon Utilization and Element Cycling Functions of Hydrothermarchaeota in Hydrothermal Sediment.</title>
        <authorList>
            <person name="Zhou Z."/>
            <person name="Liu Y."/>
            <person name="Xu W."/>
            <person name="Pan J."/>
            <person name="Luo Z.H."/>
            <person name="Li M."/>
        </authorList>
    </citation>
    <scope>NUCLEOTIDE SEQUENCE [LARGE SCALE GENOMIC DNA]</scope>
    <source>
        <strain evidence="1">SpSt-258</strain>
    </source>
</reference>
<dbReference type="AlphaFoldDB" id="A0A7V0Z491"/>
<protein>
    <submittedName>
        <fullName evidence="1">Uncharacterized protein</fullName>
    </submittedName>
</protein>
<name>A0A7V0Z491_UNCW3</name>
<organism evidence="1">
    <name type="scientific">candidate division WOR-3 bacterium</name>
    <dbReference type="NCBI Taxonomy" id="2052148"/>
    <lineage>
        <taxon>Bacteria</taxon>
        <taxon>Bacteria division WOR-3</taxon>
    </lineage>
</organism>
<gene>
    <name evidence="1" type="ORF">ENP86_02145</name>
</gene>
<proteinExistence type="predicted"/>
<accession>A0A7V0Z491</accession>
<comment type="caution">
    <text evidence="1">The sequence shown here is derived from an EMBL/GenBank/DDBJ whole genome shotgun (WGS) entry which is preliminary data.</text>
</comment>